<dbReference type="AlphaFoldDB" id="A0A0M3DGW7"/>
<evidence type="ECO:0000313" key="1">
    <source>
        <dbReference type="EMBL" id="KKY01865.1"/>
    </source>
</evidence>
<evidence type="ECO:0000313" key="2">
    <source>
        <dbReference type="Proteomes" id="UP000034407"/>
    </source>
</evidence>
<reference evidence="1 2" key="1">
    <citation type="submission" date="2015-04" db="EMBL/GenBank/DDBJ databases">
        <title>Microcin producing Clostridium sp. JC272T.</title>
        <authorList>
            <person name="Jyothsna T."/>
            <person name="Sasikala C."/>
            <person name="Ramana C."/>
        </authorList>
    </citation>
    <scope>NUCLEOTIDE SEQUENCE [LARGE SCALE GENOMIC DNA]</scope>
    <source>
        <strain evidence="1 2">JC272</strain>
    </source>
</reference>
<gene>
    <name evidence="1" type="ORF">VN21_06375</name>
</gene>
<proteinExistence type="predicted"/>
<sequence>MSIDNELLSRIEFIEFKQKVLLLKHPAHKATIFAELNLYEFLSIRDYVKNFEYYLENGYNFDFKSFESGLYDLIPKLKTYPESSILISKILMNISNFNKLFDSNN</sequence>
<dbReference type="Proteomes" id="UP000034407">
    <property type="component" value="Unassembled WGS sequence"/>
</dbReference>
<name>A0A0M3DGW7_9FIRM</name>
<comment type="caution">
    <text evidence="1">The sequence shown here is derived from an EMBL/GenBank/DDBJ whole genome shotgun (WGS) entry which is preliminary data.</text>
</comment>
<dbReference type="OrthoDB" id="1752470at2"/>
<keyword evidence="2" id="KW-1185">Reference proteome</keyword>
<dbReference type="RefSeq" id="WP_046822533.1">
    <property type="nucleotide sequence ID" value="NZ_LBBT01000141.1"/>
</dbReference>
<organism evidence="1 2">
    <name type="scientific">Paraclostridium benzoelyticum</name>
    <dbReference type="NCBI Taxonomy" id="1629550"/>
    <lineage>
        <taxon>Bacteria</taxon>
        <taxon>Bacillati</taxon>
        <taxon>Bacillota</taxon>
        <taxon>Clostridia</taxon>
        <taxon>Peptostreptococcales</taxon>
        <taxon>Peptostreptococcaceae</taxon>
        <taxon>Paraclostridium</taxon>
    </lineage>
</organism>
<accession>A0A0M3DGW7</accession>
<protein>
    <submittedName>
        <fullName evidence="1">Uncharacterized protein</fullName>
    </submittedName>
</protein>
<dbReference type="EMBL" id="LBBT01000141">
    <property type="protein sequence ID" value="KKY01865.1"/>
    <property type="molecule type" value="Genomic_DNA"/>
</dbReference>
<dbReference type="PATRIC" id="fig|1629550.3.peg.717"/>